<dbReference type="PANTHER" id="PTHR22854:SF2">
    <property type="entry name" value="INDOLE-3-GLYCEROL-PHOSPHATE SYNTHASE"/>
    <property type="match status" value="1"/>
</dbReference>
<dbReference type="InterPro" id="IPR011060">
    <property type="entry name" value="RibuloseP-bd_barrel"/>
</dbReference>
<dbReference type="Gene3D" id="3.20.20.70">
    <property type="entry name" value="Aldolase class I"/>
    <property type="match status" value="1"/>
</dbReference>
<dbReference type="InterPro" id="IPR045186">
    <property type="entry name" value="Indole-3-glycerol_P_synth"/>
</dbReference>
<comment type="catalytic activity">
    <reaction evidence="1 9">
        <text>1-(2-carboxyphenylamino)-1-deoxy-D-ribulose 5-phosphate + H(+) = (1S,2R)-1-C-(indol-3-yl)glycerol 3-phosphate + CO2 + H2O</text>
        <dbReference type="Rhea" id="RHEA:23476"/>
        <dbReference type="ChEBI" id="CHEBI:15377"/>
        <dbReference type="ChEBI" id="CHEBI:15378"/>
        <dbReference type="ChEBI" id="CHEBI:16526"/>
        <dbReference type="ChEBI" id="CHEBI:58613"/>
        <dbReference type="ChEBI" id="CHEBI:58866"/>
        <dbReference type="EC" id="4.1.1.48"/>
    </reaction>
</comment>
<evidence type="ECO:0000313" key="12">
    <source>
        <dbReference type="Proteomes" id="UP000295416"/>
    </source>
</evidence>
<evidence type="ECO:0000256" key="9">
    <source>
        <dbReference type="HAMAP-Rule" id="MF_00134"/>
    </source>
</evidence>
<dbReference type="InterPro" id="IPR013785">
    <property type="entry name" value="Aldolase_TIM"/>
</dbReference>
<dbReference type="UniPathway" id="UPA00035">
    <property type="reaction ID" value="UER00043"/>
</dbReference>
<gene>
    <name evidence="9" type="primary">trpC</name>
    <name evidence="11" type="ORF">EV207_102128</name>
</gene>
<evidence type="ECO:0000259" key="10">
    <source>
        <dbReference type="Pfam" id="PF00218"/>
    </source>
</evidence>
<dbReference type="GO" id="GO:0000162">
    <property type="term" value="P:L-tryptophan biosynthetic process"/>
    <property type="evidence" value="ECO:0007669"/>
    <property type="project" value="UniProtKB-UniRule"/>
</dbReference>
<keyword evidence="5 9" id="KW-0210">Decarboxylase</keyword>
<dbReference type="SUPFAM" id="SSF51366">
    <property type="entry name" value="Ribulose-phoshate binding barrel"/>
    <property type="match status" value="1"/>
</dbReference>
<dbReference type="HAMAP" id="MF_00134_B">
    <property type="entry name" value="IGPS_B"/>
    <property type="match status" value="1"/>
</dbReference>
<evidence type="ECO:0000256" key="7">
    <source>
        <dbReference type="ARBA" id="ARBA00023141"/>
    </source>
</evidence>
<dbReference type="OrthoDB" id="9804217at2"/>
<keyword evidence="8 9" id="KW-0456">Lyase</keyword>
<evidence type="ECO:0000256" key="8">
    <source>
        <dbReference type="ARBA" id="ARBA00023239"/>
    </source>
</evidence>
<dbReference type="RefSeq" id="WP_132743232.1">
    <property type="nucleotide sequence ID" value="NZ_SLXK01000002.1"/>
</dbReference>
<dbReference type="InterPro" id="IPR013798">
    <property type="entry name" value="Indole-3-glycerol_P_synth_dom"/>
</dbReference>
<comment type="caution">
    <text evidence="11">The sequence shown here is derived from an EMBL/GenBank/DDBJ whole genome shotgun (WGS) entry which is preliminary data.</text>
</comment>
<organism evidence="11 12">
    <name type="scientific">Scopulibacillus darangshiensis</name>
    <dbReference type="NCBI Taxonomy" id="442528"/>
    <lineage>
        <taxon>Bacteria</taxon>
        <taxon>Bacillati</taxon>
        <taxon>Bacillota</taxon>
        <taxon>Bacilli</taxon>
        <taxon>Bacillales</taxon>
        <taxon>Sporolactobacillaceae</taxon>
        <taxon>Scopulibacillus</taxon>
    </lineage>
</organism>
<keyword evidence="6 9" id="KW-0822">Tryptophan biosynthesis</keyword>
<dbReference type="Pfam" id="PF00218">
    <property type="entry name" value="IGPS"/>
    <property type="match status" value="1"/>
</dbReference>
<evidence type="ECO:0000256" key="2">
    <source>
        <dbReference type="ARBA" id="ARBA00004696"/>
    </source>
</evidence>
<name>A0A4R2PB67_9BACL</name>
<feature type="domain" description="Indole-3-glycerol phosphate synthase" evidence="10">
    <location>
        <begin position="20"/>
        <end position="248"/>
    </location>
</feature>
<keyword evidence="4 9" id="KW-0028">Amino-acid biosynthesis</keyword>
<dbReference type="Proteomes" id="UP000295416">
    <property type="component" value="Unassembled WGS sequence"/>
</dbReference>
<dbReference type="NCBIfam" id="NF001377">
    <property type="entry name" value="PRK00278.2-4"/>
    <property type="match status" value="1"/>
</dbReference>
<dbReference type="FunFam" id="3.20.20.70:FF:000024">
    <property type="entry name" value="Indole-3-glycerol phosphate synthase"/>
    <property type="match status" value="1"/>
</dbReference>
<protein>
    <recommendedName>
        <fullName evidence="9">Indole-3-glycerol phosphate synthase</fullName>
        <shortName evidence="9">IGPS</shortName>
        <ecNumber evidence="9">4.1.1.48</ecNumber>
    </recommendedName>
</protein>
<evidence type="ECO:0000313" key="11">
    <source>
        <dbReference type="EMBL" id="TCP31638.1"/>
    </source>
</evidence>
<evidence type="ECO:0000256" key="1">
    <source>
        <dbReference type="ARBA" id="ARBA00001633"/>
    </source>
</evidence>
<keyword evidence="12" id="KW-1185">Reference proteome</keyword>
<comment type="similarity">
    <text evidence="3 9">Belongs to the TrpC family.</text>
</comment>
<dbReference type="PROSITE" id="PS00614">
    <property type="entry name" value="IGPS"/>
    <property type="match status" value="1"/>
</dbReference>
<evidence type="ECO:0000256" key="4">
    <source>
        <dbReference type="ARBA" id="ARBA00022605"/>
    </source>
</evidence>
<reference evidence="11 12" key="1">
    <citation type="submission" date="2019-03" db="EMBL/GenBank/DDBJ databases">
        <title>Genomic Encyclopedia of Type Strains, Phase IV (KMG-IV): sequencing the most valuable type-strain genomes for metagenomic binning, comparative biology and taxonomic classification.</title>
        <authorList>
            <person name="Goeker M."/>
        </authorList>
    </citation>
    <scope>NUCLEOTIDE SEQUENCE [LARGE SCALE GENOMIC DNA]</scope>
    <source>
        <strain evidence="11 12">DSM 19377</strain>
    </source>
</reference>
<dbReference type="PANTHER" id="PTHR22854">
    <property type="entry name" value="TRYPTOPHAN BIOSYNTHESIS PROTEIN"/>
    <property type="match status" value="1"/>
</dbReference>
<dbReference type="InterPro" id="IPR001468">
    <property type="entry name" value="Indole-3-GlycerolPSynthase_CS"/>
</dbReference>
<keyword evidence="7 9" id="KW-0057">Aromatic amino acid biosynthesis</keyword>
<evidence type="ECO:0000256" key="3">
    <source>
        <dbReference type="ARBA" id="ARBA00008737"/>
    </source>
</evidence>
<dbReference type="CDD" id="cd00331">
    <property type="entry name" value="IGPS"/>
    <property type="match status" value="1"/>
</dbReference>
<dbReference type="GO" id="GO:0004425">
    <property type="term" value="F:indole-3-glycerol-phosphate synthase activity"/>
    <property type="evidence" value="ECO:0007669"/>
    <property type="project" value="UniProtKB-UniRule"/>
</dbReference>
<dbReference type="AlphaFoldDB" id="A0A4R2PB67"/>
<dbReference type="GO" id="GO:0004640">
    <property type="term" value="F:phosphoribosylanthranilate isomerase activity"/>
    <property type="evidence" value="ECO:0007669"/>
    <property type="project" value="TreeGrafter"/>
</dbReference>
<accession>A0A4R2PB67</accession>
<evidence type="ECO:0000256" key="5">
    <source>
        <dbReference type="ARBA" id="ARBA00022793"/>
    </source>
</evidence>
<comment type="pathway">
    <text evidence="2 9">Amino-acid biosynthesis; L-tryptophan biosynthesis; L-tryptophan from chorismate: step 4/5.</text>
</comment>
<proteinExistence type="inferred from homology"/>
<dbReference type="EMBL" id="SLXK01000002">
    <property type="protein sequence ID" value="TCP31638.1"/>
    <property type="molecule type" value="Genomic_DNA"/>
</dbReference>
<evidence type="ECO:0000256" key="6">
    <source>
        <dbReference type="ARBA" id="ARBA00022822"/>
    </source>
</evidence>
<sequence>MLEDIIKTKKEELAGFLMPAEDRSTQPKSLQGALANPNRNLGLIAEVKKASPSKGIFRKTINPQHVGTSYESAGADAISVLTDKTYFQGSNENLIKVKTAVDVPVLRKDFIIDARQIEESRRIGADAILLIAAALDPGQLQEFYLQAYEQGLEALVEVHNARELNDVLSLFKPEILGINNRNLKTFETSLTTTEELLPMVPDDILVVSESGIQSGGDIQWLIDHHVNGALIGEALIKAGTPGDGIRELFGKARVL</sequence>
<dbReference type="EC" id="4.1.1.48" evidence="9"/>